<evidence type="ECO:0000256" key="4">
    <source>
        <dbReference type="SAM" id="SignalP"/>
    </source>
</evidence>
<proteinExistence type="inferred from homology"/>
<keyword evidence="4" id="KW-0732">Signal</keyword>
<dbReference type="OrthoDB" id="6380398at2759"/>
<dbReference type="Pfam" id="PF00089">
    <property type="entry name" value="Trypsin"/>
    <property type="match status" value="1"/>
</dbReference>
<keyword evidence="3" id="KW-0812">Transmembrane</keyword>
<comment type="similarity">
    <text evidence="1">Belongs to the peptidase S1 family.</text>
</comment>
<accession>A0A9W8B7I7</accession>
<dbReference type="PRINTS" id="PR00722">
    <property type="entry name" value="CHYMOTRYPSIN"/>
</dbReference>
<dbReference type="AlphaFoldDB" id="A0A9W8B7I7"/>
<dbReference type="InterPro" id="IPR001314">
    <property type="entry name" value="Peptidase_S1A"/>
</dbReference>
<comment type="caution">
    <text evidence="6">The sequence shown here is derived from an EMBL/GenBank/DDBJ whole genome shotgun (WGS) entry which is preliminary data.</text>
</comment>
<organism evidence="6 7">
    <name type="scientific">Coemansia thaxteri</name>
    <dbReference type="NCBI Taxonomy" id="2663907"/>
    <lineage>
        <taxon>Eukaryota</taxon>
        <taxon>Fungi</taxon>
        <taxon>Fungi incertae sedis</taxon>
        <taxon>Zoopagomycota</taxon>
        <taxon>Kickxellomycotina</taxon>
        <taxon>Kickxellomycetes</taxon>
        <taxon>Kickxellales</taxon>
        <taxon>Kickxellaceae</taxon>
        <taxon>Coemansia</taxon>
    </lineage>
</organism>
<dbReference type="PROSITE" id="PS50240">
    <property type="entry name" value="TRYPSIN_DOM"/>
    <property type="match status" value="1"/>
</dbReference>
<evidence type="ECO:0000313" key="6">
    <source>
        <dbReference type="EMBL" id="KAJ1998365.1"/>
    </source>
</evidence>
<name>A0A9W8B7I7_9FUNG</name>
<keyword evidence="7" id="KW-1185">Reference proteome</keyword>
<evidence type="ECO:0000256" key="3">
    <source>
        <dbReference type="SAM" id="Phobius"/>
    </source>
</evidence>
<feature type="signal peptide" evidence="4">
    <location>
        <begin position="1"/>
        <end position="28"/>
    </location>
</feature>
<dbReference type="EMBL" id="JANBQF010000990">
    <property type="protein sequence ID" value="KAJ1998365.1"/>
    <property type="molecule type" value="Genomic_DNA"/>
</dbReference>
<feature type="domain" description="Peptidase S1" evidence="5">
    <location>
        <begin position="36"/>
        <end position="282"/>
    </location>
</feature>
<evidence type="ECO:0000256" key="1">
    <source>
        <dbReference type="ARBA" id="ARBA00007664"/>
    </source>
</evidence>
<dbReference type="InterPro" id="IPR050430">
    <property type="entry name" value="Peptidase_S1"/>
</dbReference>
<protein>
    <recommendedName>
        <fullName evidence="5">Peptidase S1 domain-containing protein</fullName>
    </recommendedName>
</protein>
<dbReference type="SUPFAM" id="SSF50494">
    <property type="entry name" value="Trypsin-like serine proteases"/>
    <property type="match status" value="1"/>
</dbReference>
<dbReference type="GO" id="GO:0004252">
    <property type="term" value="F:serine-type endopeptidase activity"/>
    <property type="evidence" value="ECO:0007669"/>
    <property type="project" value="InterPro"/>
</dbReference>
<keyword evidence="3" id="KW-1133">Transmembrane helix</keyword>
<gene>
    <name evidence="6" type="ORF">H4R26_005489</name>
</gene>
<sequence length="489" mass="51852">MQAWQCLGFASSILLSLAALGLASQAEAQPHRVKRVVGGSAAQDGEYPFAVFVSSPTVTNNTGCAGAILTDQIIVTAAYCIYDSQLGKAVAPSAVAVGYGRADKSQQPLVKVEKIIFPSTYNATSGVDDIALLQVNLSQHISSAVNRVPVYIGNVQPGDSMTFMGWGSVNPIGLAASNQLNRANLTIGDDSSCGHVNLYQNSNGRAVCTRNKLTPGVAPCLGDYGGPLITYDSGVAKLVGVFSTFVVQNSATGALDYCGNNNTLAYFTHIGYYMSFLQQKTSLSADVFTGNDPLPPTTNGTLPASGAAGTSARLSTGAIVGISVGAAVAVIAICLLAYAARRNMKRSSDIRQEQQIYELGLQQLADELGGSYEPKQSTVGSIFSSSAVTPLDDSGMVGRVSFGYRNLRRTVHSDFADAPFSEHIPQLSDVGAELTLDTLSRSNRHPDGSAQVMDYIRPHRDGKIADYYRHLLFYDDKESKEETKSLISL</sequence>
<evidence type="ECO:0000313" key="7">
    <source>
        <dbReference type="Proteomes" id="UP001150907"/>
    </source>
</evidence>
<dbReference type="SMART" id="SM00020">
    <property type="entry name" value="Tryp_SPc"/>
    <property type="match status" value="1"/>
</dbReference>
<feature type="transmembrane region" description="Helical" evidence="3">
    <location>
        <begin position="318"/>
        <end position="340"/>
    </location>
</feature>
<evidence type="ECO:0000256" key="2">
    <source>
        <dbReference type="ARBA" id="ARBA00023157"/>
    </source>
</evidence>
<evidence type="ECO:0000259" key="5">
    <source>
        <dbReference type="PROSITE" id="PS50240"/>
    </source>
</evidence>
<dbReference type="PANTHER" id="PTHR24276:SF98">
    <property type="entry name" value="FI18310P1-RELATED"/>
    <property type="match status" value="1"/>
</dbReference>
<dbReference type="InterPro" id="IPR009003">
    <property type="entry name" value="Peptidase_S1_PA"/>
</dbReference>
<dbReference type="Gene3D" id="2.40.10.10">
    <property type="entry name" value="Trypsin-like serine proteases"/>
    <property type="match status" value="1"/>
</dbReference>
<dbReference type="Proteomes" id="UP001150907">
    <property type="component" value="Unassembled WGS sequence"/>
</dbReference>
<keyword evidence="3" id="KW-0472">Membrane</keyword>
<dbReference type="InterPro" id="IPR001254">
    <property type="entry name" value="Trypsin_dom"/>
</dbReference>
<dbReference type="GO" id="GO:0006508">
    <property type="term" value="P:proteolysis"/>
    <property type="evidence" value="ECO:0007669"/>
    <property type="project" value="InterPro"/>
</dbReference>
<feature type="chain" id="PRO_5040805403" description="Peptidase S1 domain-containing protein" evidence="4">
    <location>
        <begin position="29"/>
        <end position="489"/>
    </location>
</feature>
<dbReference type="InterPro" id="IPR043504">
    <property type="entry name" value="Peptidase_S1_PA_chymotrypsin"/>
</dbReference>
<dbReference type="PANTHER" id="PTHR24276">
    <property type="entry name" value="POLYSERASE-RELATED"/>
    <property type="match status" value="1"/>
</dbReference>
<keyword evidence="2" id="KW-1015">Disulfide bond</keyword>
<reference evidence="6" key="1">
    <citation type="submission" date="2022-07" db="EMBL/GenBank/DDBJ databases">
        <title>Phylogenomic reconstructions and comparative analyses of Kickxellomycotina fungi.</title>
        <authorList>
            <person name="Reynolds N.K."/>
            <person name="Stajich J.E."/>
            <person name="Barry K."/>
            <person name="Grigoriev I.V."/>
            <person name="Crous P."/>
            <person name="Smith M.E."/>
        </authorList>
    </citation>
    <scope>NUCLEOTIDE SEQUENCE</scope>
    <source>
        <strain evidence="6">IMI 214461</strain>
    </source>
</reference>